<keyword evidence="2" id="KW-1185">Reference proteome</keyword>
<dbReference type="PANTHER" id="PTHR35714:SF2">
    <property type="entry name" value="OS08G0511400 PROTEIN"/>
    <property type="match status" value="1"/>
</dbReference>
<protein>
    <submittedName>
        <fullName evidence="1">Uncharacterized protein</fullName>
    </submittedName>
</protein>
<evidence type="ECO:0000313" key="1">
    <source>
        <dbReference type="EMBL" id="CAA7409344.1"/>
    </source>
</evidence>
<reference evidence="1" key="1">
    <citation type="submission" date="2020-02" db="EMBL/GenBank/DDBJ databases">
        <authorList>
            <person name="Scholz U."/>
            <person name="Mascher M."/>
            <person name="Fiebig A."/>
        </authorList>
    </citation>
    <scope>NUCLEOTIDE SEQUENCE</scope>
</reference>
<evidence type="ECO:0000313" key="2">
    <source>
        <dbReference type="Proteomes" id="UP000663760"/>
    </source>
</evidence>
<dbReference type="PANTHER" id="PTHR35714">
    <property type="entry name" value="OS02G0715300 PROTEIN"/>
    <property type="match status" value="1"/>
</dbReference>
<dbReference type="OrthoDB" id="760044at2759"/>
<name>A0A7I8LJE9_SPIIN</name>
<accession>A0A7I8LJE9</accession>
<dbReference type="Proteomes" id="UP000663760">
    <property type="component" value="Chromosome 16"/>
</dbReference>
<dbReference type="AlphaFoldDB" id="A0A7I8LJE9"/>
<sequence>MRRRLSSFLERIPPVRSSSAAAFRRTMWMPAVKRLRGWSLRRRWEWGRRWVLSRRVHFAGDLETNEEEAAALGGRGAGTWQRLLYRLHRHLRRPSGGKGFRYDFFSYAQNFDDGVRVEE</sequence>
<dbReference type="EMBL" id="LR746279">
    <property type="protein sequence ID" value="CAA7409344.1"/>
    <property type="molecule type" value="Genomic_DNA"/>
</dbReference>
<organism evidence="1 2">
    <name type="scientific">Spirodela intermedia</name>
    <name type="common">Intermediate duckweed</name>
    <dbReference type="NCBI Taxonomy" id="51605"/>
    <lineage>
        <taxon>Eukaryota</taxon>
        <taxon>Viridiplantae</taxon>
        <taxon>Streptophyta</taxon>
        <taxon>Embryophyta</taxon>
        <taxon>Tracheophyta</taxon>
        <taxon>Spermatophyta</taxon>
        <taxon>Magnoliopsida</taxon>
        <taxon>Liliopsida</taxon>
        <taxon>Araceae</taxon>
        <taxon>Lemnoideae</taxon>
        <taxon>Spirodela</taxon>
    </lineage>
</organism>
<proteinExistence type="predicted"/>
<gene>
    <name evidence="1" type="ORF">SI8410_16020022</name>
</gene>